<evidence type="ECO:0000313" key="2">
    <source>
        <dbReference type="Proteomes" id="UP001195483"/>
    </source>
</evidence>
<gene>
    <name evidence="1" type="ORF">CHS0354_036140</name>
</gene>
<sequence>MEYTEKIGVTIVAESAELNGSSRLAADGFFHDDHCYIISDLIRVSKYCKDKTSSETDQVT</sequence>
<dbReference type="EMBL" id="JAEAOA010002119">
    <property type="protein sequence ID" value="KAK3603212.1"/>
    <property type="molecule type" value="Genomic_DNA"/>
</dbReference>
<keyword evidence="2" id="KW-1185">Reference proteome</keyword>
<reference evidence="1" key="2">
    <citation type="journal article" date="2021" name="Genome Biol. Evol.">
        <title>Developing a high-quality reference genome for a parasitic bivalve with doubly uniparental inheritance (Bivalvia: Unionida).</title>
        <authorList>
            <person name="Smith C.H."/>
        </authorList>
    </citation>
    <scope>NUCLEOTIDE SEQUENCE</scope>
    <source>
        <strain evidence="1">CHS0354</strain>
        <tissue evidence="1">Mantle</tissue>
    </source>
</reference>
<name>A0AAE0W7F1_9BIVA</name>
<dbReference type="Proteomes" id="UP001195483">
    <property type="component" value="Unassembled WGS sequence"/>
</dbReference>
<reference evidence="1" key="1">
    <citation type="journal article" date="2021" name="Genome Biol. Evol.">
        <title>A High-Quality Reference Genome for a Parasitic Bivalve with Doubly Uniparental Inheritance (Bivalvia: Unionida).</title>
        <authorList>
            <person name="Smith C.H."/>
        </authorList>
    </citation>
    <scope>NUCLEOTIDE SEQUENCE</scope>
    <source>
        <strain evidence="1">CHS0354</strain>
    </source>
</reference>
<proteinExistence type="predicted"/>
<feature type="non-terminal residue" evidence="1">
    <location>
        <position position="60"/>
    </location>
</feature>
<dbReference type="AlphaFoldDB" id="A0AAE0W7F1"/>
<evidence type="ECO:0000313" key="1">
    <source>
        <dbReference type="EMBL" id="KAK3603212.1"/>
    </source>
</evidence>
<accession>A0AAE0W7F1</accession>
<organism evidence="1 2">
    <name type="scientific">Potamilus streckersoni</name>
    <dbReference type="NCBI Taxonomy" id="2493646"/>
    <lineage>
        <taxon>Eukaryota</taxon>
        <taxon>Metazoa</taxon>
        <taxon>Spiralia</taxon>
        <taxon>Lophotrochozoa</taxon>
        <taxon>Mollusca</taxon>
        <taxon>Bivalvia</taxon>
        <taxon>Autobranchia</taxon>
        <taxon>Heteroconchia</taxon>
        <taxon>Palaeoheterodonta</taxon>
        <taxon>Unionida</taxon>
        <taxon>Unionoidea</taxon>
        <taxon>Unionidae</taxon>
        <taxon>Ambleminae</taxon>
        <taxon>Lampsilini</taxon>
        <taxon>Potamilus</taxon>
    </lineage>
</organism>
<reference evidence="1" key="3">
    <citation type="submission" date="2023-05" db="EMBL/GenBank/DDBJ databases">
        <authorList>
            <person name="Smith C.H."/>
        </authorList>
    </citation>
    <scope>NUCLEOTIDE SEQUENCE</scope>
    <source>
        <strain evidence="1">CHS0354</strain>
        <tissue evidence="1">Mantle</tissue>
    </source>
</reference>
<protein>
    <submittedName>
        <fullName evidence="1">Uncharacterized protein</fullName>
    </submittedName>
</protein>
<comment type="caution">
    <text evidence="1">The sequence shown here is derived from an EMBL/GenBank/DDBJ whole genome shotgun (WGS) entry which is preliminary data.</text>
</comment>